<organism evidence="1 2">
    <name type="scientific">Pontibacillus marinus BH030004 = DSM 16465</name>
    <dbReference type="NCBI Taxonomy" id="1385511"/>
    <lineage>
        <taxon>Bacteria</taxon>
        <taxon>Bacillati</taxon>
        <taxon>Bacillota</taxon>
        <taxon>Bacilli</taxon>
        <taxon>Bacillales</taxon>
        <taxon>Bacillaceae</taxon>
        <taxon>Pontibacillus</taxon>
    </lineage>
</organism>
<dbReference type="eggNOG" id="COG0189">
    <property type="taxonomic scope" value="Bacteria"/>
</dbReference>
<dbReference type="Gene3D" id="3.30.470.20">
    <property type="entry name" value="ATP-grasp fold, B domain"/>
    <property type="match status" value="1"/>
</dbReference>
<dbReference type="InterPro" id="IPR026838">
    <property type="entry name" value="YheC/D"/>
</dbReference>
<gene>
    <name evidence="1" type="ORF">N783_12585</name>
</gene>
<dbReference type="RefSeq" id="WP_027447113.1">
    <property type="nucleotide sequence ID" value="NZ_AULJ01000048.1"/>
</dbReference>
<dbReference type="AlphaFoldDB" id="A0A0A5FZ81"/>
<dbReference type="OrthoDB" id="7869153at2"/>
<protein>
    <recommendedName>
        <fullName evidence="3">ATP-grasp domain-containing protein</fullName>
    </recommendedName>
</protein>
<proteinExistence type="predicted"/>
<reference evidence="1 2" key="1">
    <citation type="submission" date="2013-08" db="EMBL/GenBank/DDBJ databases">
        <authorList>
            <person name="Huang J."/>
            <person name="Wang G."/>
        </authorList>
    </citation>
    <scope>NUCLEOTIDE SEQUENCE [LARGE SCALE GENOMIC DNA]</scope>
    <source>
        <strain evidence="1 2">BH030004</strain>
    </source>
</reference>
<dbReference type="EMBL" id="AVPF01000033">
    <property type="protein sequence ID" value="KGX86151.1"/>
    <property type="molecule type" value="Genomic_DNA"/>
</dbReference>
<accession>A0A0A5FZ81</accession>
<name>A0A0A5FZ81_9BACI</name>
<evidence type="ECO:0000313" key="1">
    <source>
        <dbReference type="EMBL" id="KGX86151.1"/>
    </source>
</evidence>
<evidence type="ECO:0008006" key="3">
    <source>
        <dbReference type="Google" id="ProtNLM"/>
    </source>
</evidence>
<comment type="caution">
    <text evidence="1">The sequence shown here is derived from an EMBL/GenBank/DDBJ whole genome shotgun (WGS) entry which is preliminary data.</text>
</comment>
<dbReference type="STRING" id="1385511.GCA_000425225_03540"/>
<keyword evidence="2" id="KW-1185">Reference proteome</keyword>
<dbReference type="Proteomes" id="UP000030403">
    <property type="component" value="Unassembled WGS sequence"/>
</dbReference>
<dbReference type="SUPFAM" id="SSF56059">
    <property type="entry name" value="Glutathione synthetase ATP-binding domain-like"/>
    <property type="match status" value="1"/>
</dbReference>
<evidence type="ECO:0000313" key="2">
    <source>
        <dbReference type="Proteomes" id="UP000030403"/>
    </source>
</evidence>
<sequence>MESYHFQIQRYPSHRKRIIVPKHLYKGFQQKMTLTYCTHTEEAEIMTHQKDEDTLYISHDLMNTLRLPEDETLSCFVDSGCILFQPLLGVYTAGFQDDDIQPIGDRTPVFESMSITGQSYGFDTLFFGYQHIDWVEQRITGYVFHNGEWIMKRFPFPYVIYDRIPNRKVEHHPSVLDARERLEHTSIMFNTGFFNKWKIYDQLRRTNDVSHYLPSTVLHPTKERFHDLLYQHRSLFIKPIHGSKGAGIKKCRVQEETSEIECIFYDEDKEIHQRYQDLNKFFDQQFPNGFYGYIAQPEVPLKSLRSTPMDYRVHTNKNERNEWEVTAICMKFAGKGSLTTHVKRGGTIHTLDEMYGDRESQLIYHKLERVALLISKALEKQVSGPLGEIGFDFGIDKEGKVWLFEANSKPGFAIYDHPTFLKEQSVILSYPFRYAKYFYVNTLYENTKAQTPV</sequence>
<dbReference type="Pfam" id="PF14398">
    <property type="entry name" value="ATPgrasp_YheCD"/>
    <property type="match status" value="1"/>
</dbReference>